<evidence type="ECO:0000313" key="1">
    <source>
        <dbReference type="EMBL" id="EJK64335.1"/>
    </source>
</evidence>
<reference evidence="1 2" key="1">
    <citation type="journal article" date="2012" name="Genome Biol.">
        <title>Genome and low-iron response of an oceanic diatom adapted to chronic iron limitation.</title>
        <authorList>
            <person name="Lommer M."/>
            <person name="Specht M."/>
            <person name="Roy A.S."/>
            <person name="Kraemer L."/>
            <person name="Andreson R."/>
            <person name="Gutowska M.A."/>
            <person name="Wolf J."/>
            <person name="Bergner S.V."/>
            <person name="Schilhabel M.B."/>
            <person name="Klostermeier U.C."/>
            <person name="Beiko R.G."/>
            <person name="Rosenstiel P."/>
            <person name="Hippler M."/>
            <person name="Laroche J."/>
        </authorList>
    </citation>
    <scope>NUCLEOTIDE SEQUENCE [LARGE SCALE GENOMIC DNA]</scope>
    <source>
        <strain evidence="1 2">CCMP1005</strain>
    </source>
</reference>
<evidence type="ECO:0000313" key="2">
    <source>
        <dbReference type="Proteomes" id="UP000266841"/>
    </source>
</evidence>
<dbReference type="AlphaFoldDB" id="K0SG62"/>
<comment type="caution">
    <text evidence="1">The sequence shown here is derived from an EMBL/GenBank/DDBJ whole genome shotgun (WGS) entry which is preliminary data.</text>
</comment>
<dbReference type="Proteomes" id="UP000266841">
    <property type="component" value="Unassembled WGS sequence"/>
</dbReference>
<organism evidence="1 2">
    <name type="scientific">Thalassiosira oceanica</name>
    <name type="common">Marine diatom</name>
    <dbReference type="NCBI Taxonomy" id="159749"/>
    <lineage>
        <taxon>Eukaryota</taxon>
        <taxon>Sar</taxon>
        <taxon>Stramenopiles</taxon>
        <taxon>Ochrophyta</taxon>
        <taxon>Bacillariophyta</taxon>
        <taxon>Coscinodiscophyceae</taxon>
        <taxon>Thalassiosirophycidae</taxon>
        <taxon>Thalassiosirales</taxon>
        <taxon>Thalassiosiraceae</taxon>
        <taxon>Thalassiosira</taxon>
    </lineage>
</organism>
<dbReference type="EMBL" id="AGNL01017371">
    <property type="protein sequence ID" value="EJK64335.1"/>
    <property type="molecule type" value="Genomic_DNA"/>
</dbReference>
<keyword evidence="2" id="KW-1185">Reference proteome</keyword>
<sequence length="251" mass="29029">MILEHCTARLVTSRPTNDLPFKFNVRALSRDRNNNLVQQALKFSSVQVRWKRTLNAYARRDSLLTCSNLIQFGNGFVVFDRSEHHKVTKSGYDGLFFQSIRAADPKERDALFKSIGGKGCTQGIISNTVLPWLDNNNGREDWPWLMRTTVFEEKPDFKEFAQKRAEMLSKFINTQPATNYRVQFYVSWEEEASALNEYLQDDDVAMLLKYVFADSSKDTLCDCDELMVQAYGDADLGKYKLQSMDDEVRMH</sequence>
<name>K0SG62_THAOC</name>
<protein>
    <submittedName>
        <fullName evidence="1">Uncharacterized protein</fullName>
    </submittedName>
</protein>
<gene>
    <name evidence="1" type="ORF">THAOC_14943</name>
</gene>
<proteinExistence type="predicted"/>
<accession>K0SG62</accession>